<dbReference type="InterPro" id="IPR000995">
    <property type="entry name" value="Musac_Ach_rcpt"/>
</dbReference>
<keyword evidence="1 11" id="KW-1003">Cell membrane</keyword>
<keyword evidence="2 10" id="KW-0812">Transmembrane</keyword>
<evidence type="ECO:0000256" key="10">
    <source>
        <dbReference type="RuleBase" id="RU000688"/>
    </source>
</evidence>
<reference evidence="13" key="2">
    <citation type="submission" date="2025-09" db="UniProtKB">
        <authorList>
            <consortium name="Ensembl"/>
        </authorList>
    </citation>
    <scope>IDENTIFICATION</scope>
</reference>
<dbReference type="PROSITE" id="PS50262">
    <property type="entry name" value="G_PROTEIN_RECEP_F1_2"/>
    <property type="match status" value="1"/>
</dbReference>
<evidence type="ECO:0000256" key="3">
    <source>
        <dbReference type="ARBA" id="ARBA00022989"/>
    </source>
</evidence>
<name>A0A670YTN3_PSETE</name>
<dbReference type="Gene3D" id="1.20.1070.10">
    <property type="entry name" value="Rhodopsin 7-helix transmembrane proteins"/>
    <property type="match status" value="1"/>
</dbReference>
<dbReference type="SUPFAM" id="SSF81321">
    <property type="entry name" value="Family A G protein-coupled receptor-like"/>
    <property type="match status" value="1"/>
</dbReference>
<evidence type="ECO:0000256" key="7">
    <source>
        <dbReference type="ARBA" id="ARBA00023170"/>
    </source>
</evidence>
<evidence type="ECO:0000313" key="14">
    <source>
        <dbReference type="Proteomes" id="UP000472273"/>
    </source>
</evidence>
<dbReference type="PROSITE" id="PS00237">
    <property type="entry name" value="G_PROTEIN_RECEP_F1_1"/>
    <property type="match status" value="1"/>
</dbReference>
<dbReference type="GO" id="GO:0045211">
    <property type="term" value="C:postsynaptic membrane"/>
    <property type="evidence" value="ECO:0007669"/>
    <property type="project" value="UniProtKB-SubCell"/>
</dbReference>
<comment type="subcellular location">
    <subcellularLocation>
        <location evidence="11">Cell membrane</location>
        <topology evidence="11">Multi-pass membrane protein</topology>
    </subcellularLocation>
    <subcellularLocation>
        <location evidence="11">Postsynaptic cell membrane</location>
        <topology evidence="11">Multi-pass membrane protein</topology>
    </subcellularLocation>
</comment>
<sequence length="216" mass="23868">MGNRCVTATEHRFQRHGQFSAPVTVLLAILMGFLVLVTVLGNALVILAFVVDKSLRTQGNFFFLNLALADFLVGGFCIPLYIPYILTDEWKFGKGVCKLWLVVDYLVCTASGFNIVLISFDRFVSVTRAVSYRVQKGITKTTVAKMVTVWIAAFLLYGPAIISWDLAGAEARMGTHPVSWCLSLERGLLAFQFTSPASYLLSHHNVLLISKPATTQ</sequence>
<proteinExistence type="inferred from homology"/>
<evidence type="ECO:0000313" key="13">
    <source>
        <dbReference type="Ensembl" id="ENSPTXP00000012903.1"/>
    </source>
</evidence>
<evidence type="ECO:0000256" key="4">
    <source>
        <dbReference type="ARBA" id="ARBA00023018"/>
    </source>
</evidence>
<protein>
    <recommendedName>
        <fullName evidence="11">Muscarinic acetylcholine receptor</fullName>
    </recommendedName>
</protein>
<feature type="transmembrane region" description="Helical" evidence="11">
    <location>
        <begin position="62"/>
        <end position="82"/>
    </location>
</feature>
<feature type="domain" description="G-protein coupled receptors family 1 profile" evidence="12">
    <location>
        <begin position="41"/>
        <end position="216"/>
    </location>
</feature>
<dbReference type="GO" id="GO:0007187">
    <property type="term" value="P:G protein-coupled receptor signaling pathway, coupled to cyclic nucleotide second messenger"/>
    <property type="evidence" value="ECO:0007669"/>
    <property type="project" value="TreeGrafter"/>
</dbReference>
<dbReference type="GeneTree" id="ENSGT00940000163206"/>
<dbReference type="GO" id="GO:0030425">
    <property type="term" value="C:dendrite"/>
    <property type="evidence" value="ECO:0007669"/>
    <property type="project" value="TreeGrafter"/>
</dbReference>
<feature type="transmembrane region" description="Helical" evidence="11">
    <location>
        <begin position="142"/>
        <end position="164"/>
    </location>
</feature>
<keyword evidence="8 10" id="KW-0807">Transducer</keyword>
<keyword evidence="9 11" id="KW-0628">Postsynaptic cell membrane</keyword>
<evidence type="ECO:0000259" key="12">
    <source>
        <dbReference type="PROSITE" id="PS50262"/>
    </source>
</evidence>
<dbReference type="InterPro" id="IPR017452">
    <property type="entry name" value="GPCR_Rhodpsn_7TM"/>
</dbReference>
<keyword evidence="7 10" id="KW-0675">Receptor</keyword>
<dbReference type="PANTHER" id="PTHR24247">
    <property type="entry name" value="5-HYDROXYTRYPTAMINE RECEPTOR"/>
    <property type="match status" value="1"/>
</dbReference>
<keyword evidence="6 11" id="KW-0472">Membrane</keyword>
<dbReference type="Ensembl" id="ENSPTXT00000013312.1">
    <property type="protein sequence ID" value="ENSPTXP00000012903.1"/>
    <property type="gene ID" value="ENSPTXG00000009037.1"/>
</dbReference>
<dbReference type="PRINTS" id="PR00237">
    <property type="entry name" value="GPCRRHODOPSN"/>
</dbReference>
<accession>A0A670YTN3</accession>
<keyword evidence="4 11" id="KW-0770">Synapse</keyword>
<keyword evidence="14" id="KW-1185">Reference proteome</keyword>
<evidence type="ECO:0000256" key="5">
    <source>
        <dbReference type="ARBA" id="ARBA00023040"/>
    </source>
</evidence>
<keyword evidence="3 11" id="KW-1133">Transmembrane helix</keyword>
<comment type="similarity">
    <text evidence="11">Belongs to the G-protein coupled receptor 1 family. Muscarinic acetylcholine receptor subfamily.</text>
</comment>
<organism evidence="13 14">
    <name type="scientific">Pseudonaja textilis</name>
    <name type="common">Eastern brown snake</name>
    <dbReference type="NCBI Taxonomy" id="8673"/>
    <lineage>
        <taxon>Eukaryota</taxon>
        <taxon>Metazoa</taxon>
        <taxon>Chordata</taxon>
        <taxon>Craniata</taxon>
        <taxon>Vertebrata</taxon>
        <taxon>Euteleostomi</taxon>
        <taxon>Lepidosauria</taxon>
        <taxon>Squamata</taxon>
        <taxon>Bifurcata</taxon>
        <taxon>Unidentata</taxon>
        <taxon>Episquamata</taxon>
        <taxon>Toxicofera</taxon>
        <taxon>Serpentes</taxon>
        <taxon>Colubroidea</taxon>
        <taxon>Elapidae</taxon>
        <taxon>Hydrophiinae</taxon>
        <taxon>Pseudonaja</taxon>
    </lineage>
</organism>
<dbReference type="GO" id="GO:0007197">
    <property type="term" value="P:adenylate cyclase-inhibiting G protein-coupled acetylcholine receptor signaling pathway"/>
    <property type="evidence" value="ECO:0007669"/>
    <property type="project" value="TreeGrafter"/>
</dbReference>
<dbReference type="GO" id="GO:0016907">
    <property type="term" value="F:G protein-coupled acetylcholine receptor activity"/>
    <property type="evidence" value="ECO:0007669"/>
    <property type="project" value="UniProtKB-UniRule"/>
</dbReference>
<evidence type="ECO:0000256" key="9">
    <source>
        <dbReference type="ARBA" id="ARBA00023257"/>
    </source>
</evidence>
<evidence type="ECO:0000256" key="6">
    <source>
        <dbReference type="ARBA" id="ARBA00023136"/>
    </source>
</evidence>
<dbReference type="Proteomes" id="UP000472273">
    <property type="component" value="Unplaced"/>
</dbReference>
<gene>
    <name evidence="13" type="primary">LOC113445005</name>
</gene>
<evidence type="ECO:0000256" key="8">
    <source>
        <dbReference type="ARBA" id="ARBA00023224"/>
    </source>
</evidence>
<evidence type="ECO:0000256" key="1">
    <source>
        <dbReference type="ARBA" id="ARBA00022475"/>
    </source>
</evidence>
<comment type="caution">
    <text evidence="11">Lacks conserved residue(s) required for the propagation of feature annotation.</text>
</comment>
<dbReference type="InterPro" id="IPR000276">
    <property type="entry name" value="GPCR_Rhodpsn"/>
</dbReference>
<feature type="transmembrane region" description="Helical" evidence="11">
    <location>
        <begin position="25"/>
        <end position="50"/>
    </location>
</feature>
<dbReference type="PRINTS" id="PR00243">
    <property type="entry name" value="MUSCARINICR"/>
</dbReference>
<dbReference type="GO" id="GO:0004993">
    <property type="term" value="F:G protein-coupled serotonin receptor activity"/>
    <property type="evidence" value="ECO:0007669"/>
    <property type="project" value="TreeGrafter"/>
</dbReference>
<evidence type="ECO:0000256" key="2">
    <source>
        <dbReference type="ARBA" id="ARBA00022692"/>
    </source>
</evidence>
<comment type="function">
    <text evidence="11">The muscarinic acetylcholine receptor mediates various cellular responses, including inhibition of adenylate cyclase, breakdown of phosphoinositides and modulation of potassium channels through the action of G proteins.</text>
</comment>
<feature type="transmembrane region" description="Helical" evidence="11">
    <location>
        <begin position="102"/>
        <end position="121"/>
    </location>
</feature>
<reference evidence="13" key="1">
    <citation type="submission" date="2025-08" db="UniProtKB">
        <authorList>
            <consortium name="Ensembl"/>
        </authorList>
    </citation>
    <scope>IDENTIFICATION</scope>
</reference>
<dbReference type="Pfam" id="PF00001">
    <property type="entry name" value="7tm_1"/>
    <property type="match status" value="1"/>
</dbReference>
<dbReference type="AlphaFoldDB" id="A0A670YTN3"/>
<evidence type="ECO:0000256" key="11">
    <source>
        <dbReference type="RuleBase" id="RU361191"/>
    </source>
</evidence>
<keyword evidence="5 10" id="KW-0297">G-protein coupled receptor</keyword>
<dbReference type="PANTHER" id="PTHR24247:SF195">
    <property type="entry name" value="G-PROTEIN COUPLED RECEPTORS FAMILY 1 PROFILE DOMAIN-CONTAINING PROTEIN"/>
    <property type="match status" value="1"/>
</dbReference>